<proteinExistence type="predicted"/>
<sequence length="173" mass="20292">MFIINKTPNTITQSQPDLQEYQDFFNDVDPRRNQSVTLYDRHKKDNSNQNQKLQLSSNLQNLSLTKTTYNNLKTIYQFTKKTLTQINQKQEITLSQNFVTSIKESNLFMYNVAQKISTFIKTDKIAVVPPHKIIRNWMQQLKSKCLKKKSPQNSQYPNNNTGSRDEDDDLIII</sequence>
<evidence type="ECO:0000313" key="3">
    <source>
        <dbReference type="Proteomes" id="UP000683925"/>
    </source>
</evidence>
<feature type="region of interest" description="Disordered" evidence="1">
    <location>
        <begin position="147"/>
        <end position="168"/>
    </location>
</feature>
<organism evidence="2 3">
    <name type="scientific">Paramecium octaurelia</name>
    <dbReference type="NCBI Taxonomy" id="43137"/>
    <lineage>
        <taxon>Eukaryota</taxon>
        <taxon>Sar</taxon>
        <taxon>Alveolata</taxon>
        <taxon>Ciliophora</taxon>
        <taxon>Intramacronucleata</taxon>
        <taxon>Oligohymenophorea</taxon>
        <taxon>Peniculida</taxon>
        <taxon>Parameciidae</taxon>
        <taxon>Paramecium</taxon>
    </lineage>
</organism>
<dbReference type="OrthoDB" id="305982at2759"/>
<dbReference type="EMBL" id="CAJJDP010000003">
    <property type="protein sequence ID" value="CAD8133439.1"/>
    <property type="molecule type" value="Genomic_DNA"/>
</dbReference>
<gene>
    <name evidence="2" type="ORF">POCTA_138.1.T0040456</name>
</gene>
<keyword evidence="3" id="KW-1185">Reference proteome</keyword>
<evidence type="ECO:0000313" key="2">
    <source>
        <dbReference type="EMBL" id="CAD8133439.1"/>
    </source>
</evidence>
<reference evidence="2" key="1">
    <citation type="submission" date="2021-01" db="EMBL/GenBank/DDBJ databases">
        <authorList>
            <consortium name="Genoscope - CEA"/>
            <person name="William W."/>
        </authorList>
    </citation>
    <scope>NUCLEOTIDE SEQUENCE</scope>
</reference>
<accession>A0A8S1S3E1</accession>
<comment type="caution">
    <text evidence="2">The sequence shown here is derived from an EMBL/GenBank/DDBJ whole genome shotgun (WGS) entry which is preliminary data.</text>
</comment>
<dbReference type="AlphaFoldDB" id="A0A8S1S3E1"/>
<feature type="compositionally biased region" description="Polar residues" evidence="1">
    <location>
        <begin position="151"/>
        <end position="162"/>
    </location>
</feature>
<dbReference type="OMA" id="YPNNNTG"/>
<name>A0A8S1S3E1_PAROT</name>
<evidence type="ECO:0000256" key="1">
    <source>
        <dbReference type="SAM" id="MobiDB-lite"/>
    </source>
</evidence>
<dbReference type="Proteomes" id="UP000683925">
    <property type="component" value="Unassembled WGS sequence"/>
</dbReference>
<protein>
    <submittedName>
        <fullName evidence="2">Uncharacterized protein</fullName>
    </submittedName>
</protein>